<reference evidence="1" key="1">
    <citation type="journal article" date="2020" name="Nature">
        <title>Giant virus diversity and host interactions through global metagenomics.</title>
        <authorList>
            <person name="Schulz F."/>
            <person name="Roux S."/>
            <person name="Paez-Espino D."/>
            <person name="Jungbluth S."/>
            <person name="Walsh D.A."/>
            <person name="Denef V.J."/>
            <person name="McMahon K.D."/>
            <person name="Konstantinidis K.T."/>
            <person name="Eloe-Fadrosh E.A."/>
            <person name="Kyrpides N.C."/>
            <person name="Woyke T."/>
        </authorList>
    </citation>
    <scope>NUCLEOTIDE SEQUENCE</scope>
    <source>
        <strain evidence="1">GVMAG-M-3300023179-27</strain>
    </source>
</reference>
<organism evidence="1">
    <name type="scientific">viral metagenome</name>
    <dbReference type="NCBI Taxonomy" id="1070528"/>
    <lineage>
        <taxon>unclassified sequences</taxon>
        <taxon>metagenomes</taxon>
        <taxon>organismal metagenomes</taxon>
    </lineage>
</organism>
<dbReference type="InterPro" id="IPR029052">
    <property type="entry name" value="Metallo-depent_PP-like"/>
</dbReference>
<accession>A0A6C0EDG3</accession>
<name>A0A6C0EDG3_9ZZZZ</name>
<evidence type="ECO:0000313" key="1">
    <source>
        <dbReference type="EMBL" id="QHT26433.1"/>
    </source>
</evidence>
<protein>
    <submittedName>
        <fullName evidence="1">Uncharacterized protein</fullName>
    </submittedName>
</protein>
<proteinExistence type="predicted"/>
<dbReference type="AlphaFoldDB" id="A0A6C0EDG3"/>
<dbReference type="SUPFAM" id="SSF56300">
    <property type="entry name" value="Metallo-dependent phosphatases"/>
    <property type="match status" value="1"/>
</dbReference>
<sequence length="211" mass="25608">MNGIICKIRKDQIARCSFVVKESDREYIVKEFNKFIAEHPKEYEKLIEINLLRMFEEIKQNDVKYVMLFGNHDDNSMLEDLYRDHCFEFAQHEIYYKKSIAMFPVYRNDMNNFSNKYCIYNLKSDECLIGQLTLGDELKQMLDKDEYNKYADCIFSHHMALIPFLVKLETIKKILQKNNILYKCTPYFKQHYFLWFVPYRTIDGYILKIEK</sequence>
<dbReference type="EMBL" id="MN739789">
    <property type="protein sequence ID" value="QHT26433.1"/>
    <property type="molecule type" value="Genomic_DNA"/>
</dbReference>